<dbReference type="InterPro" id="IPR007634">
    <property type="entry name" value="RNA_pol_sigma_54_DNA-bd"/>
</dbReference>
<dbReference type="Pfam" id="PF04963">
    <property type="entry name" value="Sigma54_CBD"/>
    <property type="match status" value="1"/>
</dbReference>
<evidence type="ECO:0000259" key="12">
    <source>
        <dbReference type="Pfam" id="PF04963"/>
    </source>
</evidence>
<evidence type="ECO:0000256" key="4">
    <source>
        <dbReference type="ARBA" id="ARBA00022695"/>
    </source>
</evidence>
<dbReference type="Gene3D" id="1.10.10.1330">
    <property type="entry name" value="RNA polymerase sigma-54 factor, core-binding domain"/>
    <property type="match status" value="1"/>
</dbReference>
<dbReference type="PIRSF" id="PIRSF000774">
    <property type="entry name" value="RpoN"/>
    <property type="match status" value="1"/>
</dbReference>
<dbReference type="PROSITE" id="PS00717">
    <property type="entry name" value="SIGMA54_1"/>
    <property type="match status" value="1"/>
</dbReference>
<dbReference type="PANTHER" id="PTHR32248">
    <property type="entry name" value="RNA POLYMERASE SIGMA-54 FACTOR"/>
    <property type="match status" value="1"/>
</dbReference>
<dbReference type="Proteomes" id="UP001501671">
    <property type="component" value="Unassembled WGS sequence"/>
</dbReference>
<evidence type="ECO:0000256" key="9">
    <source>
        <dbReference type="PIRNR" id="PIRNR000774"/>
    </source>
</evidence>
<evidence type="ECO:0000256" key="3">
    <source>
        <dbReference type="ARBA" id="ARBA00022679"/>
    </source>
</evidence>
<evidence type="ECO:0000313" key="14">
    <source>
        <dbReference type="Proteomes" id="UP001501671"/>
    </source>
</evidence>
<evidence type="ECO:0000256" key="8">
    <source>
        <dbReference type="ARBA" id="ARBA00023163"/>
    </source>
</evidence>
<keyword evidence="3 9" id="KW-0808">Transferase</keyword>
<dbReference type="PROSITE" id="PS00718">
    <property type="entry name" value="SIGMA54_2"/>
    <property type="match status" value="1"/>
</dbReference>
<dbReference type="RefSeq" id="WP_345251043.1">
    <property type="nucleotide sequence ID" value="NZ_BAABFO010000017.1"/>
</dbReference>
<dbReference type="Pfam" id="PF04552">
    <property type="entry name" value="Sigma54_DBD"/>
    <property type="match status" value="1"/>
</dbReference>
<comment type="caution">
    <text evidence="13">The sequence shown here is derived from an EMBL/GenBank/DDBJ whole genome shotgun (WGS) entry which is preliminary data.</text>
</comment>
<dbReference type="EMBL" id="BAABFO010000017">
    <property type="protein sequence ID" value="GAA4337700.1"/>
    <property type="molecule type" value="Genomic_DNA"/>
</dbReference>
<accession>A0ABP8HDB2</accession>
<keyword evidence="6 9" id="KW-0731">Sigma factor</keyword>
<sequence>MLKPGLQLRTSQHLALTPALQQSIKLLQLSTLELEHEIEQILQENPLLERDDDVPSGALRVDADGSVHEVTVAADHGAAESGAETSEAPAAVDDVPDAPDVPDLPELHRPGGEYDDDTAPQLAARSASLREHLLEQLSLTQVTTRDGALVRALIDELDDNGYLGSSLEELATLFPEELEIDCDELRSALGLLQSFDPAGVGARNMSECLRLQLRDPDLDRLPEARDPQALACARIIVDEHLTLLGARDYARLRKALGCDDDRLRAAQSLIRRLDPRPGARYSSPAADYVVPDVVVRKVGNQWRAILNSEAVPRLRVNQLYAQILKSERASAHPGLSSQLQEARWLIRNVQQRFDTIQRVAQAIVERQHGFLNHGEVAMRPLVLREIADTLGLHESTISRVTTQKYMLTPLGTFELKYFFGSHVATETGGAASSTAIRALIKQLVSAEEPTQPLSDSQLAQMLGEQGIVVARRTVAKYREALKIPPVSLRKAI</sequence>
<proteinExistence type="inferred from homology"/>
<name>A0ABP8HDB2_9BURK</name>
<feature type="compositionally biased region" description="Low complexity" evidence="10">
    <location>
        <begin position="79"/>
        <end position="93"/>
    </location>
</feature>
<dbReference type="InterPro" id="IPR000394">
    <property type="entry name" value="RNA_pol_sigma_54"/>
</dbReference>
<keyword evidence="2 9" id="KW-0240">DNA-directed RNA polymerase</keyword>
<dbReference type="Pfam" id="PF00309">
    <property type="entry name" value="Sigma54_AID"/>
    <property type="match status" value="1"/>
</dbReference>
<keyword evidence="4 9" id="KW-0548">Nucleotidyltransferase</keyword>
<gene>
    <name evidence="13" type="ORF">GCM10023144_33780</name>
</gene>
<keyword evidence="7 9" id="KW-0238">DNA-binding</keyword>
<dbReference type="Gene3D" id="1.10.10.60">
    <property type="entry name" value="Homeodomain-like"/>
    <property type="match status" value="1"/>
</dbReference>
<dbReference type="InterPro" id="IPR038709">
    <property type="entry name" value="RpoN_core-bd_sf"/>
</dbReference>
<organism evidence="13 14">
    <name type="scientific">Pigmentiphaga soli</name>
    <dbReference type="NCBI Taxonomy" id="1007095"/>
    <lineage>
        <taxon>Bacteria</taxon>
        <taxon>Pseudomonadati</taxon>
        <taxon>Pseudomonadota</taxon>
        <taxon>Betaproteobacteria</taxon>
        <taxon>Burkholderiales</taxon>
        <taxon>Alcaligenaceae</taxon>
        <taxon>Pigmentiphaga</taxon>
    </lineage>
</organism>
<keyword evidence="8 9" id="KW-0804">Transcription</keyword>
<dbReference type="PANTHER" id="PTHR32248:SF4">
    <property type="entry name" value="RNA POLYMERASE SIGMA-54 FACTOR"/>
    <property type="match status" value="1"/>
</dbReference>
<dbReference type="NCBIfam" id="NF004595">
    <property type="entry name" value="PRK05932.1-2"/>
    <property type="match status" value="1"/>
</dbReference>
<feature type="region of interest" description="Disordered" evidence="10">
    <location>
        <begin position="78"/>
        <end position="118"/>
    </location>
</feature>
<evidence type="ECO:0000256" key="5">
    <source>
        <dbReference type="ARBA" id="ARBA00023015"/>
    </source>
</evidence>
<evidence type="ECO:0000256" key="10">
    <source>
        <dbReference type="SAM" id="MobiDB-lite"/>
    </source>
</evidence>
<evidence type="ECO:0000313" key="13">
    <source>
        <dbReference type="EMBL" id="GAA4337700.1"/>
    </source>
</evidence>
<comment type="similarity">
    <text evidence="1 9">Belongs to the sigma-54 factor family.</text>
</comment>
<dbReference type="NCBIfam" id="TIGR02395">
    <property type="entry name" value="rpoN_sigma"/>
    <property type="match status" value="1"/>
</dbReference>
<dbReference type="PROSITE" id="PS50044">
    <property type="entry name" value="SIGMA54_3"/>
    <property type="match status" value="1"/>
</dbReference>
<keyword evidence="5 9" id="KW-0805">Transcription regulation</keyword>
<evidence type="ECO:0000256" key="1">
    <source>
        <dbReference type="ARBA" id="ARBA00008798"/>
    </source>
</evidence>
<dbReference type="NCBIfam" id="NF004598">
    <property type="entry name" value="PRK05932.1-5"/>
    <property type="match status" value="1"/>
</dbReference>
<keyword evidence="14" id="KW-1185">Reference proteome</keyword>
<feature type="domain" description="RNA polymerase sigma factor 54 core-binding" evidence="12">
    <location>
        <begin position="121"/>
        <end position="320"/>
    </location>
</feature>
<evidence type="ECO:0000256" key="7">
    <source>
        <dbReference type="ARBA" id="ARBA00023125"/>
    </source>
</evidence>
<feature type="domain" description="RNA polymerase sigma factor 54 DNA-binding" evidence="11">
    <location>
        <begin position="336"/>
        <end position="490"/>
    </location>
</feature>
<protein>
    <recommendedName>
        <fullName evidence="9">RNA polymerase sigma-54 factor</fullName>
    </recommendedName>
</protein>
<reference evidence="14" key="1">
    <citation type="journal article" date="2019" name="Int. J. Syst. Evol. Microbiol.">
        <title>The Global Catalogue of Microorganisms (GCM) 10K type strain sequencing project: providing services to taxonomists for standard genome sequencing and annotation.</title>
        <authorList>
            <consortium name="The Broad Institute Genomics Platform"/>
            <consortium name="The Broad Institute Genome Sequencing Center for Infectious Disease"/>
            <person name="Wu L."/>
            <person name="Ma J."/>
        </authorList>
    </citation>
    <scope>NUCLEOTIDE SEQUENCE [LARGE SCALE GENOMIC DNA]</scope>
    <source>
        <strain evidence="14">JCM 17666</strain>
    </source>
</reference>
<comment type="function">
    <text evidence="9">Sigma factors are initiation factors that promote the attachment of RNA polymerase to specific initiation sites and are then released.</text>
</comment>
<evidence type="ECO:0000259" key="11">
    <source>
        <dbReference type="Pfam" id="PF04552"/>
    </source>
</evidence>
<dbReference type="InterPro" id="IPR007046">
    <property type="entry name" value="RNA_pol_sigma_54_core-bd"/>
</dbReference>
<evidence type="ECO:0000256" key="2">
    <source>
        <dbReference type="ARBA" id="ARBA00022478"/>
    </source>
</evidence>
<dbReference type="NCBIfam" id="NF009118">
    <property type="entry name" value="PRK12469.1"/>
    <property type="match status" value="1"/>
</dbReference>
<evidence type="ECO:0000256" key="6">
    <source>
        <dbReference type="ARBA" id="ARBA00023082"/>
    </source>
</evidence>
<dbReference type="PRINTS" id="PR00045">
    <property type="entry name" value="SIGMA54FCT"/>
</dbReference>